<dbReference type="SUPFAM" id="SSF51905">
    <property type="entry name" value="FAD/NAD(P)-binding domain"/>
    <property type="match status" value="1"/>
</dbReference>
<dbReference type="GO" id="GO:0006598">
    <property type="term" value="P:polyamine catabolic process"/>
    <property type="evidence" value="ECO:0007669"/>
    <property type="project" value="TreeGrafter"/>
</dbReference>
<dbReference type="PANTHER" id="PTHR10742">
    <property type="entry name" value="FLAVIN MONOAMINE OXIDASE"/>
    <property type="match status" value="1"/>
</dbReference>
<evidence type="ECO:0000313" key="6">
    <source>
        <dbReference type="Proteomes" id="UP001205105"/>
    </source>
</evidence>
<evidence type="ECO:0000259" key="4">
    <source>
        <dbReference type="Pfam" id="PF01593"/>
    </source>
</evidence>
<dbReference type="GO" id="GO:0046592">
    <property type="term" value="F:polyamine oxidase activity"/>
    <property type="evidence" value="ECO:0007669"/>
    <property type="project" value="TreeGrafter"/>
</dbReference>
<feature type="domain" description="Amine oxidase" evidence="4">
    <location>
        <begin position="50"/>
        <end position="483"/>
    </location>
</feature>
<reference evidence="5" key="1">
    <citation type="submission" date="2020-11" db="EMBL/GenBank/DDBJ databases">
        <title>Chlorella ohadii genome sequencing and assembly.</title>
        <authorList>
            <person name="Murik O."/>
            <person name="Treves H."/>
            <person name="Kedem I."/>
            <person name="Shotland Y."/>
            <person name="Kaplan A."/>
        </authorList>
    </citation>
    <scope>NUCLEOTIDE SEQUENCE</scope>
    <source>
        <strain evidence="5">1</strain>
    </source>
</reference>
<dbReference type="PANTHER" id="PTHR10742:SF386">
    <property type="entry name" value="LYSINE-SPECIFIC HISTONE DEMETHYLASE 1A"/>
    <property type="match status" value="1"/>
</dbReference>
<keyword evidence="6" id="KW-1185">Reference proteome</keyword>
<evidence type="ECO:0000313" key="5">
    <source>
        <dbReference type="EMBL" id="KAI7839245.1"/>
    </source>
</evidence>
<dbReference type="Pfam" id="PF01593">
    <property type="entry name" value="Amino_oxidase"/>
    <property type="match status" value="1"/>
</dbReference>
<dbReference type="InterPro" id="IPR050281">
    <property type="entry name" value="Flavin_monoamine_oxidase"/>
</dbReference>
<gene>
    <name evidence="5" type="ORF">COHA_006943</name>
</gene>
<evidence type="ECO:0000256" key="1">
    <source>
        <dbReference type="ARBA" id="ARBA00005995"/>
    </source>
</evidence>
<dbReference type="SUPFAM" id="SSF54373">
    <property type="entry name" value="FAD-linked reductases, C-terminal domain"/>
    <property type="match status" value="1"/>
</dbReference>
<name>A0AAD5DJS9_9CHLO</name>
<feature type="signal peptide" evidence="3">
    <location>
        <begin position="1"/>
        <end position="20"/>
    </location>
</feature>
<dbReference type="Gene3D" id="3.90.660.10">
    <property type="match status" value="1"/>
</dbReference>
<evidence type="ECO:0000256" key="2">
    <source>
        <dbReference type="ARBA" id="ARBA00023002"/>
    </source>
</evidence>
<protein>
    <recommendedName>
        <fullName evidence="4">Amine oxidase domain-containing protein</fullName>
    </recommendedName>
</protein>
<organism evidence="5 6">
    <name type="scientific">Chlorella ohadii</name>
    <dbReference type="NCBI Taxonomy" id="2649997"/>
    <lineage>
        <taxon>Eukaryota</taxon>
        <taxon>Viridiplantae</taxon>
        <taxon>Chlorophyta</taxon>
        <taxon>core chlorophytes</taxon>
        <taxon>Trebouxiophyceae</taxon>
        <taxon>Chlorellales</taxon>
        <taxon>Chlorellaceae</taxon>
        <taxon>Chlorella clade</taxon>
        <taxon>Chlorella</taxon>
    </lineage>
</organism>
<comment type="caution">
    <text evidence="5">The sequence shown here is derived from an EMBL/GenBank/DDBJ whole genome shotgun (WGS) entry which is preliminary data.</text>
</comment>
<dbReference type="InterPro" id="IPR036188">
    <property type="entry name" value="FAD/NAD-bd_sf"/>
</dbReference>
<dbReference type="Proteomes" id="UP001205105">
    <property type="component" value="Unassembled WGS sequence"/>
</dbReference>
<dbReference type="Gene3D" id="3.50.50.60">
    <property type="entry name" value="FAD/NAD(P)-binding domain"/>
    <property type="match status" value="1"/>
</dbReference>
<feature type="chain" id="PRO_5042220288" description="Amine oxidase domain-containing protein" evidence="3">
    <location>
        <begin position="21"/>
        <end position="487"/>
    </location>
</feature>
<proteinExistence type="inferred from homology"/>
<dbReference type="AlphaFoldDB" id="A0AAD5DJS9"/>
<comment type="similarity">
    <text evidence="1">Belongs to the flavin monoamine oxidase family.</text>
</comment>
<keyword evidence="2" id="KW-0560">Oxidoreductase</keyword>
<dbReference type="EMBL" id="JADXDR010000104">
    <property type="protein sequence ID" value="KAI7839245.1"/>
    <property type="molecule type" value="Genomic_DNA"/>
</dbReference>
<accession>A0AAD5DJS9</accession>
<sequence>MIAALSAALLAAALLGSAAATGGAPMGGQARKLAQAPTREADVIVIGAGMAGMTAARDLAAKLGAGKVIVLEARQRVGGRCWTAQLDAGGGSKVAVDLGAGWIHGLDGNPVTALAQQAKVALAQRLTDYDNSQMYLWDGTEVTDAQEASWERKYDAFMAALRRQQDRLDGSSADPGIAQLVSQELGKAQGLDQLGLRALLNTNIEHEYAGALGLLSSWFDGDEGGLDGGDKFVTGGYQRLVESLVQGPGGKLDVRLGHKVTGIDSRNPNRILISTANNGTFTAKRVVVALPLGVLKRGSLQWQPPLPDANQRALDGLGVGLLNKLVLVFPRVFWPKNLEVINRVAPRGNPGAWSETYNMLPHTGKPVLVAFNAAQYATQLEQKTAAQVKDEYMGVLKKLFGAANVPEPISYAVTAWGKDPLAWGSYSFTKSAPGGAFAAAHTNTAAPIANKRIFFAGEHTRADDPATTHGALMSGRKAAADLLGSLK</sequence>
<evidence type="ECO:0000256" key="3">
    <source>
        <dbReference type="SAM" id="SignalP"/>
    </source>
</evidence>
<dbReference type="InterPro" id="IPR002937">
    <property type="entry name" value="Amino_oxidase"/>
</dbReference>
<keyword evidence="3" id="KW-0732">Signal</keyword>